<protein>
    <submittedName>
        <fullName evidence="2">Alpha-12-mannosyltransferase</fullName>
    </submittedName>
</protein>
<dbReference type="Proteomes" id="UP000554235">
    <property type="component" value="Unassembled WGS sequence"/>
</dbReference>
<gene>
    <name evidence="2" type="ORF">FALBO_5897</name>
</gene>
<evidence type="ECO:0000313" key="3">
    <source>
        <dbReference type="Proteomes" id="UP000554235"/>
    </source>
</evidence>
<comment type="caution">
    <text evidence="2">The sequence shown here is derived from an EMBL/GenBank/DDBJ whole genome shotgun (WGS) entry which is preliminary data.</text>
</comment>
<dbReference type="OrthoDB" id="5043642at2759"/>
<sequence length="480" mass="55252">MPLVSQNAGMTCFGSLPTVVFISVALFVLYHIRRSKTNRSKQTAPWESKPKLTNSKNDYSAIFPPSQRPLLTSIDSRFSIRENEMDISRNLLGLDEHYALTSTNRFIYSGFSVADVSKLGDFPNYAELSGVPLPQPAEGFDVRSAHPRPYRPFRWPYHQTMAFQKMETDYWIELDNTYHKYIEERKNIHAEHGKEILKALPGSELACKELTEMVIQFLCARYPSHFQLRGHILFNHILCTSYDLSTTEPLHVLLENVPEDFAIMLRDPRDGRYYFRAGVICASTGWSLGTKLGLGLPEIHGPVPDYKEKMQLSMDRFFTKMATAKPIQRGAWGFEVGQHLYAPPGHPSLSVRNKQDPSLGVQDLYFRVDWQTLRRLPLSGAIVFNFKAFFTPVSSLKDEPYIPSLSLKVLNQSKENLIDYKSVWHMEHILKPALAEYERYQVENGIIEKDWEPHTLEQSPFFPGWEEKWDRLKRLGADGI</sequence>
<dbReference type="InterPro" id="IPR021848">
    <property type="entry name" value="HODM_asu-like"/>
</dbReference>
<dbReference type="EMBL" id="JAADYS010000772">
    <property type="protein sequence ID" value="KAF4467238.1"/>
    <property type="molecule type" value="Genomic_DNA"/>
</dbReference>
<reference evidence="2 3" key="1">
    <citation type="submission" date="2020-01" db="EMBL/GenBank/DDBJ databases">
        <title>Identification and distribution of gene clusters putatively required for synthesis of sphingolipid metabolism inhibitors in phylogenetically diverse species of the filamentous fungus Fusarium.</title>
        <authorList>
            <person name="Kim H.-S."/>
            <person name="Busman M."/>
            <person name="Brown D.W."/>
            <person name="Divon H."/>
            <person name="Uhlig S."/>
            <person name="Proctor R.H."/>
        </authorList>
    </citation>
    <scope>NUCLEOTIDE SEQUENCE [LARGE SCALE GENOMIC DNA]</scope>
    <source>
        <strain evidence="2 3">NRRL 20459</strain>
    </source>
</reference>
<keyword evidence="1" id="KW-0812">Transmembrane</keyword>
<organism evidence="2 3">
    <name type="scientific">Fusarium albosuccineum</name>
    <dbReference type="NCBI Taxonomy" id="1237068"/>
    <lineage>
        <taxon>Eukaryota</taxon>
        <taxon>Fungi</taxon>
        <taxon>Dikarya</taxon>
        <taxon>Ascomycota</taxon>
        <taxon>Pezizomycotina</taxon>
        <taxon>Sordariomycetes</taxon>
        <taxon>Hypocreomycetidae</taxon>
        <taxon>Hypocreales</taxon>
        <taxon>Nectriaceae</taxon>
        <taxon>Fusarium</taxon>
        <taxon>Fusarium decemcellulare species complex</taxon>
    </lineage>
</organism>
<keyword evidence="1" id="KW-1133">Transmembrane helix</keyword>
<proteinExistence type="predicted"/>
<evidence type="ECO:0000313" key="2">
    <source>
        <dbReference type="EMBL" id="KAF4467238.1"/>
    </source>
</evidence>
<keyword evidence="3" id="KW-1185">Reference proteome</keyword>
<feature type="transmembrane region" description="Helical" evidence="1">
    <location>
        <begin position="12"/>
        <end position="32"/>
    </location>
</feature>
<evidence type="ECO:0000256" key="1">
    <source>
        <dbReference type="SAM" id="Phobius"/>
    </source>
</evidence>
<dbReference type="GO" id="GO:0016757">
    <property type="term" value="F:glycosyltransferase activity"/>
    <property type="evidence" value="ECO:0007669"/>
    <property type="project" value="UniProtKB-KW"/>
</dbReference>
<keyword evidence="2" id="KW-0328">Glycosyltransferase</keyword>
<keyword evidence="2" id="KW-0808">Transferase</keyword>
<accession>A0A8H4PDU7</accession>
<dbReference type="AlphaFoldDB" id="A0A8H4PDU7"/>
<keyword evidence="1" id="KW-0472">Membrane</keyword>
<dbReference type="Pfam" id="PF11927">
    <property type="entry name" value="HODM_asu-like"/>
    <property type="match status" value="1"/>
</dbReference>
<name>A0A8H4PDU7_9HYPO</name>